<reference evidence="12" key="1">
    <citation type="submission" date="2021-01" db="EMBL/GenBank/DDBJ databases">
        <authorList>
            <person name="Corre E."/>
            <person name="Pelletier E."/>
            <person name="Niang G."/>
            <person name="Scheremetjew M."/>
            <person name="Finn R."/>
            <person name="Kale V."/>
            <person name="Holt S."/>
            <person name="Cochrane G."/>
            <person name="Meng A."/>
            <person name="Brown T."/>
            <person name="Cohen L."/>
        </authorList>
    </citation>
    <scope>NUCLEOTIDE SEQUENCE</scope>
    <source>
        <strain evidence="12">CCMP644</strain>
    </source>
</reference>
<dbReference type="InterPro" id="IPR001032">
    <property type="entry name" value="Leghaemoglobin-like"/>
</dbReference>
<dbReference type="InterPro" id="IPR009050">
    <property type="entry name" value="Globin-like_sf"/>
</dbReference>
<keyword evidence="8" id="KW-0408">Iron</keyword>
<evidence type="ECO:0000256" key="9">
    <source>
        <dbReference type="ARBA" id="ARBA00023242"/>
    </source>
</evidence>
<dbReference type="PANTHER" id="PTHR22924">
    <property type="entry name" value="LEGHEMOGLOBIN-RELATED"/>
    <property type="match status" value="1"/>
</dbReference>
<evidence type="ECO:0000256" key="8">
    <source>
        <dbReference type="ARBA" id="ARBA00023004"/>
    </source>
</evidence>
<dbReference type="EMBL" id="HBFX01021570">
    <property type="protein sequence ID" value="CAD8958605.1"/>
    <property type="molecule type" value="Transcribed_RNA"/>
</dbReference>
<comment type="similarity">
    <text evidence="10">Belongs to the globin family.</text>
</comment>
<dbReference type="AlphaFoldDB" id="A0A7S1DV93"/>
<organism evidence="12">
    <name type="scientific">Hemiselmis andersenii</name>
    <name type="common">Cryptophyte alga</name>
    <dbReference type="NCBI Taxonomy" id="464988"/>
    <lineage>
        <taxon>Eukaryota</taxon>
        <taxon>Cryptophyceae</taxon>
        <taxon>Cryptomonadales</taxon>
        <taxon>Hemiselmidaceae</taxon>
        <taxon>Hemiselmis</taxon>
    </lineage>
</organism>
<evidence type="ECO:0000256" key="10">
    <source>
        <dbReference type="RuleBase" id="RU000356"/>
    </source>
</evidence>
<comment type="subcellular location">
    <subcellularLocation>
        <location evidence="2">Cytoplasm</location>
    </subcellularLocation>
    <subcellularLocation>
        <location evidence="1">Nucleus</location>
    </subcellularLocation>
</comment>
<evidence type="ECO:0000256" key="7">
    <source>
        <dbReference type="ARBA" id="ARBA00022723"/>
    </source>
</evidence>
<evidence type="ECO:0000256" key="5">
    <source>
        <dbReference type="ARBA" id="ARBA00022490"/>
    </source>
</evidence>
<comment type="similarity">
    <text evidence="3">Belongs to the plant globin family.</text>
</comment>
<feature type="domain" description="Globin" evidence="11">
    <location>
        <begin position="1"/>
        <end position="147"/>
    </location>
</feature>
<keyword evidence="9" id="KW-0539">Nucleus</keyword>
<comment type="subunit">
    <text evidence="4">Homodimer.</text>
</comment>
<evidence type="ECO:0000256" key="1">
    <source>
        <dbReference type="ARBA" id="ARBA00004123"/>
    </source>
</evidence>
<dbReference type="GO" id="GO:0005634">
    <property type="term" value="C:nucleus"/>
    <property type="evidence" value="ECO:0007669"/>
    <property type="project" value="UniProtKB-SubCell"/>
</dbReference>
<name>A0A7S1DV93_HEMAN</name>
<protein>
    <recommendedName>
        <fullName evidence="11">Globin domain-containing protein</fullName>
    </recommendedName>
</protein>
<evidence type="ECO:0000256" key="4">
    <source>
        <dbReference type="ARBA" id="ARBA00011738"/>
    </source>
</evidence>
<proteinExistence type="inferred from homology"/>
<dbReference type="SUPFAM" id="SSF46458">
    <property type="entry name" value="Globin-like"/>
    <property type="match status" value="1"/>
</dbReference>
<evidence type="ECO:0000256" key="3">
    <source>
        <dbReference type="ARBA" id="ARBA00007609"/>
    </source>
</evidence>
<evidence type="ECO:0000259" key="11">
    <source>
        <dbReference type="PROSITE" id="PS01033"/>
    </source>
</evidence>
<evidence type="ECO:0000256" key="2">
    <source>
        <dbReference type="ARBA" id="ARBA00004496"/>
    </source>
</evidence>
<dbReference type="GO" id="GO:0005737">
    <property type="term" value="C:cytoplasm"/>
    <property type="evidence" value="ECO:0007669"/>
    <property type="project" value="UniProtKB-SubCell"/>
</dbReference>
<dbReference type="Gene3D" id="1.10.490.10">
    <property type="entry name" value="Globins"/>
    <property type="match status" value="1"/>
</dbReference>
<keyword evidence="5" id="KW-0963">Cytoplasm</keyword>
<dbReference type="Pfam" id="PF00042">
    <property type="entry name" value="Globin"/>
    <property type="match status" value="1"/>
</dbReference>
<dbReference type="InterPro" id="IPR000971">
    <property type="entry name" value="Globin"/>
</dbReference>
<dbReference type="InterPro" id="IPR012292">
    <property type="entry name" value="Globin/Proto"/>
</dbReference>
<keyword evidence="6 10" id="KW-0349">Heme</keyword>
<dbReference type="PANTHER" id="PTHR22924:SF98">
    <property type="entry name" value="NON-SYMBIOTIC HEMOGLOBIN 3"/>
    <property type="match status" value="1"/>
</dbReference>
<keyword evidence="10" id="KW-0561">Oxygen transport</keyword>
<sequence length="153" mass="16754">MAATDNTTRVQDSWRVVEKDLDTHGIKFFMRIFEIAPGALQLFSFRDVKDLEKSPELKKHASRVMGTVGKAVAGLTDVKTLIPVLQALGVQHSLYGVKGEHFPIVGEALLWTLEQGLGPAGLWTPEVKEAWTETWGTIVSVMKPALEGVSVAN</sequence>
<evidence type="ECO:0000313" key="12">
    <source>
        <dbReference type="EMBL" id="CAD8958605.1"/>
    </source>
</evidence>
<gene>
    <name evidence="12" type="ORF">HAND00432_LOCUS13144</name>
</gene>
<dbReference type="GO" id="GO:0046872">
    <property type="term" value="F:metal ion binding"/>
    <property type="evidence" value="ECO:0007669"/>
    <property type="project" value="UniProtKB-KW"/>
</dbReference>
<dbReference type="GO" id="GO:0019825">
    <property type="term" value="F:oxygen binding"/>
    <property type="evidence" value="ECO:0007669"/>
    <property type="project" value="InterPro"/>
</dbReference>
<dbReference type="PRINTS" id="PR00188">
    <property type="entry name" value="PLANTGLOBIN"/>
</dbReference>
<dbReference type="GO" id="GO:0005344">
    <property type="term" value="F:oxygen carrier activity"/>
    <property type="evidence" value="ECO:0007669"/>
    <property type="project" value="UniProtKB-KW"/>
</dbReference>
<keyword evidence="7" id="KW-0479">Metal-binding</keyword>
<accession>A0A7S1DV93</accession>
<dbReference type="PROSITE" id="PS01033">
    <property type="entry name" value="GLOBIN"/>
    <property type="match status" value="1"/>
</dbReference>
<dbReference type="GO" id="GO:0020037">
    <property type="term" value="F:heme binding"/>
    <property type="evidence" value="ECO:0007669"/>
    <property type="project" value="InterPro"/>
</dbReference>
<evidence type="ECO:0000256" key="6">
    <source>
        <dbReference type="ARBA" id="ARBA00022617"/>
    </source>
</evidence>
<keyword evidence="10" id="KW-0813">Transport</keyword>